<proteinExistence type="predicted"/>
<reference evidence="9" key="1">
    <citation type="submission" date="2011-10" db="EMBL/GenBank/DDBJ databases">
        <title>The Genome Sequence of Fusarium oxysporum HDV247.</title>
        <authorList>
            <consortium name="The Broad Institute Genome Sequencing Platform"/>
            <person name="Ma L.-J."/>
            <person name="Gale L.R."/>
            <person name="Schwartz D.C."/>
            <person name="Zhou S."/>
            <person name="Corby-Kistler H."/>
            <person name="Young S.K."/>
            <person name="Zeng Q."/>
            <person name="Gargeya S."/>
            <person name="Fitzgerald M."/>
            <person name="Haas B."/>
            <person name="Abouelleil A."/>
            <person name="Alvarado L."/>
            <person name="Arachchi H.M."/>
            <person name="Berlin A."/>
            <person name="Brown A."/>
            <person name="Chapman S.B."/>
            <person name="Chen Z."/>
            <person name="Dunbar C."/>
            <person name="Freedman E."/>
            <person name="Gearin G."/>
            <person name="Goldberg J."/>
            <person name="Griggs A."/>
            <person name="Gujja S."/>
            <person name="Heiman D."/>
            <person name="Howarth C."/>
            <person name="Larson L."/>
            <person name="Lui A."/>
            <person name="MacDonald P.J.P."/>
            <person name="Montmayeur A."/>
            <person name="Murphy C."/>
            <person name="Neiman D."/>
            <person name="Pearson M."/>
            <person name="Priest M."/>
            <person name="Roberts A."/>
            <person name="Saif S."/>
            <person name="Shea T."/>
            <person name="Shenoy N."/>
            <person name="Sisk P."/>
            <person name="Stolte C."/>
            <person name="Sykes S."/>
            <person name="Wortman J."/>
            <person name="Nusbaum C."/>
            <person name="Birren B."/>
        </authorList>
    </citation>
    <scope>NUCLEOTIDE SEQUENCE [LARGE SCALE GENOMIC DNA]</scope>
    <source>
        <strain evidence="9">HDV247</strain>
    </source>
</reference>
<dbReference type="PANTHER" id="PTHR43341:SF36">
    <property type="entry name" value="PROLINE-SPECIFIC PERMEASE"/>
    <property type="match status" value="1"/>
</dbReference>
<dbReference type="FunFam" id="1.20.1740.10:FF:000001">
    <property type="entry name" value="Amino acid permease"/>
    <property type="match status" value="1"/>
</dbReference>
<keyword evidence="3 7" id="KW-0812">Transmembrane</keyword>
<dbReference type="PANTHER" id="PTHR43341">
    <property type="entry name" value="AMINO ACID PERMEASE"/>
    <property type="match status" value="1"/>
</dbReference>
<evidence type="ECO:0000259" key="8">
    <source>
        <dbReference type="Pfam" id="PF00324"/>
    </source>
</evidence>
<organism evidence="9">
    <name type="scientific">Fusarium oxysporum f. sp. pisi HDV247</name>
    <dbReference type="NCBI Taxonomy" id="1080344"/>
    <lineage>
        <taxon>Eukaryota</taxon>
        <taxon>Fungi</taxon>
        <taxon>Dikarya</taxon>
        <taxon>Ascomycota</taxon>
        <taxon>Pezizomycotina</taxon>
        <taxon>Sordariomycetes</taxon>
        <taxon>Hypocreomycetidae</taxon>
        <taxon>Hypocreales</taxon>
        <taxon>Nectriaceae</taxon>
        <taxon>Fusarium</taxon>
        <taxon>Fusarium oxysporum species complex</taxon>
    </lineage>
</organism>
<keyword evidence="4 7" id="KW-1133">Transmembrane helix</keyword>
<feature type="transmembrane region" description="Helical" evidence="7">
    <location>
        <begin position="109"/>
        <end position="132"/>
    </location>
</feature>
<evidence type="ECO:0000256" key="3">
    <source>
        <dbReference type="ARBA" id="ARBA00022692"/>
    </source>
</evidence>
<feature type="region of interest" description="Disordered" evidence="6">
    <location>
        <begin position="1"/>
        <end position="22"/>
    </location>
</feature>
<comment type="subcellular location">
    <subcellularLocation>
        <location evidence="1">Membrane</location>
        <topology evidence="1">Multi-pass membrane protein</topology>
    </subcellularLocation>
</comment>
<protein>
    <recommendedName>
        <fullName evidence="8">Amino acid permease/ SLC12A domain-containing protein</fullName>
    </recommendedName>
</protein>
<evidence type="ECO:0000256" key="4">
    <source>
        <dbReference type="ARBA" id="ARBA00022989"/>
    </source>
</evidence>
<accession>W9NID5</accession>
<dbReference type="HOGENOM" id="CLU_007946_12_1_1"/>
<feature type="transmembrane region" description="Helical" evidence="7">
    <location>
        <begin position="168"/>
        <end position="187"/>
    </location>
</feature>
<dbReference type="Gene3D" id="1.20.1740.10">
    <property type="entry name" value="Amino acid/polyamine transporter I"/>
    <property type="match status" value="1"/>
</dbReference>
<feature type="domain" description="Amino acid permease/ SLC12A" evidence="8">
    <location>
        <begin position="27"/>
        <end position="489"/>
    </location>
</feature>
<dbReference type="Pfam" id="PF00324">
    <property type="entry name" value="AA_permease"/>
    <property type="match status" value="1"/>
</dbReference>
<dbReference type="PIRSF" id="PIRSF006060">
    <property type="entry name" value="AA_transporter"/>
    <property type="match status" value="1"/>
</dbReference>
<gene>
    <name evidence="9" type="ORF">FOVG_16207</name>
</gene>
<feature type="transmembrane region" description="Helical" evidence="7">
    <location>
        <begin position="207"/>
        <end position="237"/>
    </location>
</feature>
<feature type="transmembrane region" description="Helical" evidence="7">
    <location>
        <begin position="459"/>
        <end position="477"/>
    </location>
</feature>
<evidence type="ECO:0000313" key="9">
    <source>
        <dbReference type="EMBL" id="EXA32518.1"/>
    </source>
</evidence>
<dbReference type="InterPro" id="IPR050524">
    <property type="entry name" value="APC_YAT"/>
</dbReference>
<evidence type="ECO:0000256" key="1">
    <source>
        <dbReference type="ARBA" id="ARBA00004141"/>
    </source>
</evidence>
<evidence type="ECO:0000256" key="2">
    <source>
        <dbReference type="ARBA" id="ARBA00022448"/>
    </source>
</evidence>
<dbReference type="Proteomes" id="UP000030751">
    <property type="component" value="Unassembled WGS sequence"/>
</dbReference>
<evidence type="ECO:0000256" key="6">
    <source>
        <dbReference type="SAM" id="MobiDB-lite"/>
    </source>
</evidence>
<feature type="transmembrane region" description="Helical" evidence="7">
    <location>
        <begin position="52"/>
        <end position="75"/>
    </location>
</feature>
<dbReference type="EMBL" id="JH650994">
    <property type="protein sequence ID" value="EXA32518.1"/>
    <property type="molecule type" value="Genomic_DNA"/>
</dbReference>
<keyword evidence="5 7" id="KW-0472">Membrane</keyword>
<reference evidence="9" key="2">
    <citation type="submission" date="2012-05" db="EMBL/GenBank/DDBJ databases">
        <title>Annotation of the Genome Sequence of Fusarium oxysporum HDV247.</title>
        <authorList>
            <consortium name="The Broad Institute Genomics Platform"/>
            <person name="Ma L.-J."/>
            <person name="Corby-Kistler H."/>
            <person name="Broz K."/>
            <person name="Gale L.R."/>
            <person name="Jonkers W."/>
            <person name="O'Donnell K."/>
            <person name="Ploetz R."/>
            <person name="Steinberg C."/>
            <person name="Schwartz D.C."/>
            <person name="VanEtten H."/>
            <person name="Zhou S."/>
            <person name="Young S.K."/>
            <person name="Zeng Q."/>
            <person name="Gargeya S."/>
            <person name="Fitzgerald M."/>
            <person name="Abouelleil A."/>
            <person name="Alvarado L."/>
            <person name="Chapman S.B."/>
            <person name="Gainer-Dewar J."/>
            <person name="Goldberg J."/>
            <person name="Griggs A."/>
            <person name="Gujja S."/>
            <person name="Hansen M."/>
            <person name="Howarth C."/>
            <person name="Imamovic A."/>
            <person name="Ireland A."/>
            <person name="Larimer J."/>
            <person name="McCowan C."/>
            <person name="Murphy C."/>
            <person name="Pearson M."/>
            <person name="Poon T.W."/>
            <person name="Priest M."/>
            <person name="Roberts A."/>
            <person name="Saif S."/>
            <person name="Shea T."/>
            <person name="Sykes S."/>
            <person name="Wortman J."/>
            <person name="Nusbaum C."/>
            <person name="Birren B."/>
        </authorList>
    </citation>
    <scope>NUCLEOTIDE SEQUENCE</scope>
    <source>
        <strain evidence="9">HDV247</strain>
    </source>
</reference>
<dbReference type="GO" id="GO:0015171">
    <property type="term" value="F:amino acid transmembrane transporter activity"/>
    <property type="evidence" value="ECO:0007669"/>
    <property type="project" value="TreeGrafter"/>
</dbReference>
<feature type="transmembrane region" description="Helical" evidence="7">
    <location>
        <begin position="28"/>
        <end position="46"/>
    </location>
</feature>
<dbReference type="AlphaFoldDB" id="W9NID5"/>
<dbReference type="GO" id="GO:0016020">
    <property type="term" value="C:membrane"/>
    <property type="evidence" value="ECO:0007669"/>
    <property type="project" value="UniProtKB-SubCell"/>
</dbReference>
<evidence type="ECO:0000256" key="7">
    <source>
        <dbReference type="SAM" id="Phobius"/>
    </source>
</evidence>
<feature type="transmembrane region" description="Helical" evidence="7">
    <location>
        <begin position="433"/>
        <end position="453"/>
    </location>
</feature>
<evidence type="ECO:0000256" key="5">
    <source>
        <dbReference type="ARBA" id="ARBA00023136"/>
    </source>
</evidence>
<dbReference type="InterPro" id="IPR004841">
    <property type="entry name" value="AA-permease/SLC12A_dom"/>
</dbReference>
<feature type="transmembrane region" description="Helical" evidence="7">
    <location>
        <begin position="258"/>
        <end position="276"/>
    </location>
</feature>
<sequence length="526" mass="57080">MSPSTETNYEVSGRRPHESSSKLKPRHLYMIATGGCIGAAFLVGTGRTLAKGGPVFCFVGFAFICSVIGIFSTILTEMAAAVPLNGAGTDYYPTRFLSKSFGFAMGYNYWFAYAILVPFEITVSTLVIHYWNPPVHDAVFLTILLVVIVGLNYLPVKDSGEAELLFSSLKVTMLVGIMILSVIIVAGGGPTGERVGSRNWDTPIKPWILEGSVGSLLAFLGVLVSIVLPMGFIAEMVAVCGGETKNPAKTLPKAARAFVFRLAFFYVLPVFFVTLICPADAPELTSGGSGAGSSPFVIGIKTAHIRVLDHIINAIILLSAWSAGNVYCYLSSRSLYSLSIDGYAPKFFAHTNKYGTPYWSVTASGLAALLAYLNVTSSAGQVLTWLVNISNISSVFSWVLLSWSYIRFRKALKVQGVDRNRLPYRARLGKSSAWFCIFFFTVIGLLNGFQVFFPSEWNAADFITAYIGIPLFVLLFFGHKYFRGRSEPWLVPLNQLDLSPLSVIDAVSVGGEVCGQELDGDTKTSG</sequence>
<feature type="transmembrane region" description="Helical" evidence="7">
    <location>
        <begin position="385"/>
        <end position="406"/>
    </location>
</feature>
<feature type="compositionally biased region" description="Basic and acidic residues" evidence="6">
    <location>
        <begin position="12"/>
        <end position="21"/>
    </location>
</feature>
<name>W9NID5_FUSOX</name>
<dbReference type="OrthoDB" id="3900342at2759"/>
<feature type="transmembrane region" description="Helical" evidence="7">
    <location>
        <begin position="138"/>
        <end position="156"/>
    </location>
</feature>
<feature type="transmembrane region" description="Helical" evidence="7">
    <location>
        <begin position="356"/>
        <end position="373"/>
    </location>
</feature>
<feature type="compositionally biased region" description="Polar residues" evidence="6">
    <location>
        <begin position="1"/>
        <end position="10"/>
    </location>
</feature>
<keyword evidence="2" id="KW-0813">Transport</keyword>